<dbReference type="InterPro" id="IPR000639">
    <property type="entry name" value="Epox_hydrolase-like"/>
</dbReference>
<dbReference type="RefSeq" id="XP_040770976.1">
    <property type="nucleotide sequence ID" value="XM_040918050.1"/>
</dbReference>
<dbReference type="Proteomes" id="UP000803844">
    <property type="component" value="Unassembled WGS sequence"/>
</dbReference>
<evidence type="ECO:0000256" key="1">
    <source>
        <dbReference type="ARBA" id="ARBA00022801"/>
    </source>
</evidence>
<gene>
    <name evidence="4" type="ORF">M406DRAFT_270022</name>
</gene>
<accession>A0A9P4XQV9</accession>
<dbReference type="SUPFAM" id="SSF53474">
    <property type="entry name" value="alpha/beta-Hydrolases"/>
    <property type="match status" value="1"/>
</dbReference>
<feature type="domain" description="AB hydrolase-1" evidence="3">
    <location>
        <begin position="30"/>
        <end position="311"/>
    </location>
</feature>
<organism evidence="4 5">
    <name type="scientific">Cryphonectria parasitica (strain ATCC 38755 / EP155)</name>
    <dbReference type="NCBI Taxonomy" id="660469"/>
    <lineage>
        <taxon>Eukaryota</taxon>
        <taxon>Fungi</taxon>
        <taxon>Dikarya</taxon>
        <taxon>Ascomycota</taxon>
        <taxon>Pezizomycotina</taxon>
        <taxon>Sordariomycetes</taxon>
        <taxon>Sordariomycetidae</taxon>
        <taxon>Diaporthales</taxon>
        <taxon>Cryphonectriaceae</taxon>
        <taxon>Cryphonectria-Endothia species complex</taxon>
        <taxon>Cryphonectria</taxon>
    </lineage>
</organism>
<comment type="caution">
    <text evidence="4">The sequence shown here is derived from an EMBL/GenBank/DDBJ whole genome shotgun (WGS) entry which is preliminary data.</text>
</comment>
<evidence type="ECO:0000259" key="3">
    <source>
        <dbReference type="Pfam" id="PF00561"/>
    </source>
</evidence>
<evidence type="ECO:0000256" key="2">
    <source>
        <dbReference type="ARBA" id="ARBA00038334"/>
    </source>
</evidence>
<keyword evidence="1" id="KW-0378">Hydrolase</keyword>
<dbReference type="InterPro" id="IPR029058">
    <property type="entry name" value="AB_hydrolase_fold"/>
</dbReference>
<dbReference type="AlphaFoldDB" id="A0A9P4XQV9"/>
<dbReference type="InterPro" id="IPR000073">
    <property type="entry name" value="AB_hydrolase_1"/>
</dbReference>
<name>A0A9P4XQV9_CRYP1</name>
<dbReference type="OrthoDB" id="284184at2759"/>
<dbReference type="PRINTS" id="PR00111">
    <property type="entry name" value="ABHYDROLASE"/>
</dbReference>
<dbReference type="PANTHER" id="PTHR43329">
    <property type="entry name" value="EPOXIDE HYDROLASE"/>
    <property type="match status" value="1"/>
</dbReference>
<dbReference type="Pfam" id="PF00561">
    <property type="entry name" value="Abhydrolase_1"/>
    <property type="match status" value="1"/>
</dbReference>
<proteinExistence type="inferred from homology"/>
<sequence>MNDLEKKTVRTKRNFTYTYYTSPAVQGKATILLQHGFPDSALVWEFVITRCLVPANYGIIAPDMLGYADTDKPEDPAQYKMSGIAADLVDILDAEGVQKVISLGHDWGSRTAQALYNHYPHRVEGLALFNLTYIPVTTQPFNLDAANEASLQRFGHGMFCYWKLFTADDGPQLLQENADVLFDILHTPEVWQDLLCVEGALRTAIETRGADLDLTRRAYATEEMKQAFVERFRRDGFEAPVCYYKSMVLGHQDGDGNIENNIVRVPVFYVGYNEDFLCKHDLMSDVMRDGFTPRLTMTRLTGGHWGFLENPSRLGAMLMEWLGYRS</sequence>
<dbReference type="Gene3D" id="3.40.50.1820">
    <property type="entry name" value="alpha/beta hydrolase"/>
    <property type="match status" value="1"/>
</dbReference>
<dbReference type="GeneID" id="63835179"/>
<reference evidence="4" key="1">
    <citation type="journal article" date="2020" name="Phytopathology">
        <title>Genome sequence of the chestnut blight fungus Cryphonectria parasitica EP155: A fundamental resource for an archetypical invasive plant pathogen.</title>
        <authorList>
            <person name="Crouch J.A."/>
            <person name="Dawe A."/>
            <person name="Aerts A."/>
            <person name="Barry K."/>
            <person name="Churchill A.C.L."/>
            <person name="Grimwood J."/>
            <person name="Hillman B."/>
            <person name="Milgroom M.G."/>
            <person name="Pangilinan J."/>
            <person name="Smith M."/>
            <person name="Salamov A."/>
            <person name="Schmutz J."/>
            <person name="Yadav J."/>
            <person name="Grigoriev I.V."/>
            <person name="Nuss D."/>
        </authorList>
    </citation>
    <scope>NUCLEOTIDE SEQUENCE</scope>
    <source>
        <strain evidence="4">EP155</strain>
    </source>
</reference>
<dbReference type="GO" id="GO:0016787">
    <property type="term" value="F:hydrolase activity"/>
    <property type="evidence" value="ECO:0007669"/>
    <property type="project" value="UniProtKB-KW"/>
</dbReference>
<protein>
    <submittedName>
        <fullName evidence="4">Alpha/beta-hydrolase</fullName>
    </submittedName>
</protein>
<keyword evidence="5" id="KW-1185">Reference proteome</keyword>
<dbReference type="PRINTS" id="PR00412">
    <property type="entry name" value="EPOXHYDRLASE"/>
</dbReference>
<evidence type="ECO:0000313" key="4">
    <source>
        <dbReference type="EMBL" id="KAF3759997.1"/>
    </source>
</evidence>
<comment type="similarity">
    <text evidence="2">Belongs to the AB hydrolase superfamily. Epoxide hydrolase family.</text>
</comment>
<evidence type="ECO:0000313" key="5">
    <source>
        <dbReference type="Proteomes" id="UP000803844"/>
    </source>
</evidence>
<dbReference type="EMBL" id="MU032354">
    <property type="protein sequence ID" value="KAF3759997.1"/>
    <property type="molecule type" value="Genomic_DNA"/>
</dbReference>